<feature type="region of interest" description="Disordered" evidence="5">
    <location>
        <begin position="443"/>
        <end position="483"/>
    </location>
</feature>
<dbReference type="GO" id="GO:0016301">
    <property type="term" value="F:kinase activity"/>
    <property type="evidence" value="ECO:0007669"/>
    <property type="project" value="UniProtKB-KW"/>
</dbReference>
<dbReference type="Pfam" id="PF00370">
    <property type="entry name" value="FGGY_N"/>
    <property type="match status" value="1"/>
</dbReference>
<dbReference type="InterPro" id="IPR000577">
    <property type="entry name" value="Carb_kinase_FGGY"/>
</dbReference>
<sequence>MTRAADELYLGVDVGTTYTKIQIVDPDGNTVALSSRATPWERTAGVTILTPARLLDEVLQHLEAVLDDHPAGRVVGIGLTGFGETGVPLGARGDVLAPGLPWYDVHGADELDRLAVTLGLEAFTGSSGLPVNLKPSLFKFAWLAERYTPLSQWVRWLSIQEWLAFQLTGTIAGEASLASRTGLLDVVSGRQSEETSIWAGVPPTLLPDRVGAGTSIGRVTTGPARIHGAHVTIAGLDHLVAAVGLGALDDADLVDSCGTGEAIIRHLPERPWNALNLVDAVNRELSVGRDVFPGRLQAMASVRSGIGMGRFLKLMGIQRDELPALDAAALAVVPRVDGPRVSNVWLDQAQLTNIDYEPDRAEVWRAVIEAVQERAAYLVHQLDVVAGIPARRRIMTGGGLTSRAVREIKRRYLGDYELPDISEATSLGAAHFARMAAGAVPPIRITGPSSDSAVDTAPDHPHRAPVDPADHLASVPGGREDQR</sequence>
<dbReference type="CDD" id="cd07773">
    <property type="entry name" value="ASKHA_NBD_FGGY_FK"/>
    <property type="match status" value="1"/>
</dbReference>
<dbReference type="InterPro" id="IPR043129">
    <property type="entry name" value="ATPase_NBD"/>
</dbReference>
<evidence type="ECO:0000256" key="1">
    <source>
        <dbReference type="ARBA" id="ARBA00009156"/>
    </source>
</evidence>
<dbReference type="EMBL" id="LT607413">
    <property type="protein sequence ID" value="SCF26143.1"/>
    <property type="molecule type" value="Genomic_DNA"/>
</dbReference>
<dbReference type="PIRSF" id="PIRSF000538">
    <property type="entry name" value="GlpK"/>
    <property type="match status" value="1"/>
</dbReference>
<dbReference type="Gene3D" id="3.30.420.40">
    <property type="match status" value="2"/>
</dbReference>
<keyword evidence="3" id="KW-0808">Transferase</keyword>
<feature type="domain" description="Carbohydrate kinase FGGY N-terminal" evidence="6">
    <location>
        <begin position="8"/>
        <end position="244"/>
    </location>
</feature>
<accession>A0A1C4YZI5</accession>
<dbReference type="SUPFAM" id="SSF53067">
    <property type="entry name" value="Actin-like ATPase domain"/>
    <property type="match status" value="2"/>
</dbReference>
<dbReference type="PANTHER" id="PTHR43095:SF5">
    <property type="entry name" value="XYLULOSE KINASE"/>
    <property type="match status" value="1"/>
</dbReference>
<dbReference type="GO" id="GO:0042732">
    <property type="term" value="P:D-xylose metabolic process"/>
    <property type="evidence" value="ECO:0007669"/>
    <property type="project" value="UniProtKB-KW"/>
</dbReference>
<proteinExistence type="inferred from homology"/>
<dbReference type="InParanoid" id="A0A1C4YZI5"/>
<reference evidence="8" key="1">
    <citation type="submission" date="2016-06" db="EMBL/GenBank/DDBJ databases">
        <authorList>
            <person name="Varghese N."/>
            <person name="Submissions Spin"/>
        </authorList>
    </citation>
    <scope>NUCLEOTIDE SEQUENCE [LARGE SCALE GENOMIC DNA]</scope>
    <source>
        <strain evidence="8">DSM 43816</strain>
    </source>
</reference>
<evidence type="ECO:0000256" key="2">
    <source>
        <dbReference type="ARBA" id="ARBA00022629"/>
    </source>
</evidence>
<evidence type="ECO:0000256" key="3">
    <source>
        <dbReference type="ARBA" id="ARBA00022679"/>
    </source>
</evidence>
<organism evidence="7 8">
    <name type="scientific">Micromonospora echinospora</name>
    <name type="common">Micromonospora purpurea</name>
    <dbReference type="NCBI Taxonomy" id="1877"/>
    <lineage>
        <taxon>Bacteria</taxon>
        <taxon>Bacillati</taxon>
        <taxon>Actinomycetota</taxon>
        <taxon>Actinomycetes</taxon>
        <taxon>Micromonosporales</taxon>
        <taxon>Micromonosporaceae</taxon>
        <taxon>Micromonospora</taxon>
    </lineage>
</organism>
<comment type="similarity">
    <text evidence="1">Belongs to the FGGY kinase family.</text>
</comment>
<dbReference type="AlphaFoldDB" id="A0A1C4YZI5"/>
<keyword evidence="2" id="KW-0119">Carbohydrate metabolism</keyword>
<evidence type="ECO:0000259" key="6">
    <source>
        <dbReference type="Pfam" id="PF00370"/>
    </source>
</evidence>
<dbReference type="Proteomes" id="UP000198253">
    <property type="component" value="Chromosome I"/>
</dbReference>
<keyword evidence="8" id="KW-1185">Reference proteome</keyword>
<keyword evidence="2" id="KW-0859">Xylose metabolism</keyword>
<gene>
    <name evidence="7" type="ORF">GA0070618_4582</name>
</gene>
<feature type="compositionally biased region" description="Basic and acidic residues" evidence="5">
    <location>
        <begin position="457"/>
        <end position="470"/>
    </location>
</feature>
<dbReference type="OrthoDB" id="9782710at2"/>
<keyword evidence="4 7" id="KW-0418">Kinase</keyword>
<evidence type="ECO:0000256" key="4">
    <source>
        <dbReference type="ARBA" id="ARBA00022777"/>
    </source>
</evidence>
<dbReference type="InterPro" id="IPR050406">
    <property type="entry name" value="FGGY_Carb_Kinase"/>
</dbReference>
<name>A0A1C4YZI5_MICEC</name>
<evidence type="ECO:0000313" key="8">
    <source>
        <dbReference type="Proteomes" id="UP000198253"/>
    </source>
</evidence>
<protein>
    <submittedName>
        <fullName evidence="7">Sugar (Pentulose or hexulose) kinase</fullName>
    </submittedName>
</protein>
<dbReference type="InterPro" id="IPR018484">
    <property type="entry name" value="FGGY_N"/>
</dbReference>
<dbReference type="RefSeq" id="WP_088983446.1">
    <property type="nucleotide sequence ID" value="NZ_LT607413.1"/>
</dbReference>
<evidence type="ECO:0000313" key="7">
    <source>
        <dbReference type="EMBL" id="SCF26143.1"/>
    </source>
</evidence>
<dbReference type="PANTHER" id="PTHR43095">
    <property type="entry name" value="SUGAR KINASE"/>
    <property type="match status" value="1"/>
</dbReference>
<evidence type="ECO:0000256" key="5">
    <source>
        <dbReference type="SAM" id="MobiDB-lite"/>
    </source>
</evidence>